<sequence length="291" mass="33527">MAKLFINISPASLFVCFTMGEEKTVYFPVDEENTVSFPVDEVKDVSPMNKKMYFHFPINGGGEEVVVCPRSRDDMTVFEIRGCISCVYNGRLLPELLWWVFSSFPPYSLSIAFNYFMPIPIHMVVIFCVANLFYITLQAIVLLYPLLNNYWYPYKTQFRSMGPKGKFMIDFIPALTAAALSFNLLNDADDKGLWHFLEFNYGYIFLLFGCTGYFYLISHFIRRAYDISGKDVMLGLAMQVFCFMAMKGILFVRVITLCFCLGISIYRYMTYSAPPVLPPCPKMESSDMLPY</sequence>
<proteinExistence type="predicted"/>
<keyword evidence="1" id="KW-1133">Transmembrane helix</keyword>
<feature type="transmembrane region" description="Helical" evidence="1">
    <location>
        <begin position="96"/>
        <end position="117"/>
    </location>
</feature>
<accession>A0ABD2ULD3</accession>
<keyword evidence="1" id="KW-0472">Membrane</keyword>
<feature type="transmembrane region" description="Helical" evidence="1">
    <location>
        <begin position="167"/>
        <end position="185"/>
    </location>
</feature>
<gene>
    <name evidence="2" type="ORF">AABB24_010104</name>
</gene>
<feature type="transmembrane region" description="Helical" evidence="1">
    <location>
        <begin position="123"/>
        <end position="147"/>
    </location>
</feature>
<evidence type="ECO:0000313" key="3">
    <source>
        <dbReference type="Proteomes" id="UP001627284"/>
    </source>
</evidence>
<reference evidence="2 3" key="1">
    <citation type="submission" date="2024-05" db="EMBL/GenBank/DDBJ databases">
        <title>De novo assembly of an allotetraploid wild potato.</title>
        <authorList>
            <person name="Hosaka A.J."/>
        </authorList>
    </citation>
    <scope>NUCLEOTIDE SEQUENCE [LARGE SCALE GENOMIC DNA]</scope>
    <source>
        <tissue evidence="2">Young leaves</tissue>
    </source>
</reference>
<evidence type="ECO:0000256" key="1">
    <source>
        <dbReference type="SAM" id="Phobius"/>
    </source>
</evidence>
<dbReference type="Proteomes" id="UP001627284">
    <property type="component" value="Unassembled WGS sequence"/>
</dbReference>
<protein>
    <submittedName>
        <fullName evidence="2">Uncharacterized protein</fullName>
    </submittedName>
</protein>
<keyword evidence="3" id="KW-1185">Reference proteome</keyword>
<dbReference type="AlphaFoldDB" id="A0ABD2ULD3"/>
<comment type="caution">
    <text evidence="2">The sequence shown here is derived from an EMBL/GenBank/DDBJ whole genome shotgun (WGS) entry which is preliminary data.</text>
</comment>
<feature type="transmembrane region" description="Helical" evidence="1">
    <location>
        <begin position="201"/>
        <end position="221"/>
    </location>
</feature>
<feature type="transmembrane region" description="Helical" evidence="1">
    <location>
        <begin position="233"/>
        <end position="266"/>
    </location>
</feature>
<evidence type="ECO:0000313" key="2">
    <source>
        <dbReference type="EMBL" id="KAL3369592.1"/>
    </source>
</evidence>
<name>A0ABD2ULD3_9SOLN</name>
<keyword evidence="1" id="KW-0812">Transmembrane</keyword>
<organism evidence="2 3">
    <name type="scientific">Solanum stoloniferum</name>
    <dbReference type="NCBI Taxonomy" id="62892"/>
    <lineage>
        <taxon>Eukaryota</taxon>
        <taxon>Viridiplantae</taxon>
        <taxon>Streptophyta</taxon>
        <taxon>Embryophyta</taxon>
        <taxon>Tracheophyta</taxon>
        <taxon>Spermatophyta</taxon>
        <taxon>Magnoliopsida</taxon>
        <taxon>eudicotyledons</taxon>
        <taxon>Gunneridae</taxon>
        <taxon>Pentapetalae</taxon>
        <taxon>asterids</taxon>
        <taxon>lamiids</taxon>
        <taxon>Solanales</taxon>
        <taxon>Solanaceae</taxon>
        <taxon>Solanoideae</taxon>
        <taxon>Solaneae</taxon>
        <taxon>Solanum</taxon>
    </lineage>
</organism>
<dbReference type="EMBL" id="JBJKTR010000005">
    <property type="protein sequence ID" value="KAL3369592.1"/>
    <property type="molecule type" value="Genomic_DNA"/>
</dbReference>